<evidence type="ECO:0008006" key="4">
    <source>
        <dbReference type="Google" id="ProtNLM"/>
    </source>
</evidence>
<keyword evidence="3" id="KW-1185">Reference proteome</keyword>
<name>A0A1G8EA68_9MICO</name>
<feature type="transmembrane region" description="Helical" evidence="1">
    <location>
        <begin position="95"/>
        <end position="117"/>
    </location>
</feature>
<dbReference type="OrthoDB" id="3209791at2"/>
<dbReference type="Proteomes" id="UP000198822">
    <property type="component" value="Chromosome I"/>
</dbReference>
<gene>
    <name evidence="2" type="ORF">SAMN04489720_1949</name>
</gene>
<keyword evidence="1" id="KW-1133">Transmembrane helix</keyword>
<keyword evidence="1" id="KW-0472">Membrane</keyword>
<dbReference type="RefSeq" id="WP_092504566.1">
    <property type="nucleotide sequence ID" value="NZ_LT629695.1"/>
</dbReference>
<evidence type="ECO:0000313" key="3">
    <source>
        <dbReference type="Proteomes" id="UP000198822"/>
    </source>
</evidence>
<feature type="transmembrane region" description="Helical" evidence="1">
    <location>
        <begin position="62"/>
        <end position="83"/>
    </location>
</feature>
<feature type="transmembrane region" description="Helical" evidence="1">
    <location>
        <begin position="177"/>
        <end position="202"/>
    </location>
</feature>
<feature type="transmembrane region" description="Helical" evidence="1">
    <location>
        <begin position="20"/>
        <end position="42"/>
    </location>
</feature>
<proteinExistence type="predicted"/>
<organism evidence="2 3">
    <name type="scientific">Agrococcus jejuensis</name>
    <dbReference type="NCBI Taxonomy" id="399736"/>
    <lineage>
        <taxon>Bacteria</taxon>
        <taxon>Bacillati</taxon>
        <taxon>Actinomycetota</taxon>
        <taxon>Actinomycetes</taxon>
        <taxon>Micrococcales</taxon>
        <taxon>Microbacteriaceae</taxon>
        <taxon>Agrococcus</taxon>
    </lineage>
</organism>
<dbReference type="AlphaFoldDB" id="A0A1G8EA68"/>
<protein>
    <recommendedName>
        <fullName evidence="4">ABC-2 family transporter protein</fullName>
    </recommendedName>
</protein>
<accession>A0A1G8EA68</accession>
<feature type="transmembrane region" description="Helical" evidence="1">
    <location>
        <begin position="148"/>
        <end position="170"/>
    </location>
</feature>
<feature type="transmembrane region" description="Helical" evidence="1">
    <location>
        <begin position="214"/>
        <end position="236"/>
    </location>
</feature>
<reference evidence="3" key="1">
    <citation type="submission" date="2016-10" db="EMBL/GenBank/DDBJ databases">
        <authorList>
            <person name="Varghese N."/>
            <person name="Submissions S."/>
        </authorList>
    </citation>
    <scope>NUCLEOTIDE SEQUENCE [LARGE SCALE GENOMIC DNA]</scope>
    <source>
        <strain evidence="3">DSM 22002</strain>
    </source>
</reference>
<dbReference type="EMBL" id="LT629695">
    <property type="protein sequence ID" value="SDH66764.1"/>
    <property type="molecule type" value="Genomic_DNA"/>
</dbReference>
<keyword evidence="1" id="KW-0812">Transmembrane</keyword>
<dbReference type="STRING" id="399736.SAMN04489720_1949"/>
<evidence type="ECO:0000313" key="2">
    <source>
        <dbReference type="EMBL" id="SDH66764.1"/>
    </source>
</evidence>
<sequence>MFRTASVIRLHTQQRFNTFVLPFIILGIALAVVLAIGVIANLSVDDPSELDGMHQGMQWNGAVFSVLGPLMGFGFTAMLQIFPLSLGLGITRREFAAGTLAVFGIIAAFFTTAITILKSIEQATDGFGLRIRMFDVVYVGTGDWWQTAVQTFLLLLMAMFLGAAVSTVYLRWGQRGLWIALTSLALVPFLLVSIALVVPGMMEQVFIALGSVPWIGWMGIVAVVAVLAAGAWVLLIRRAPVR</sequence>
<evidence type="ECO:0000256" key="1">
    <source>
        <dbReference type="SAM" id="Phobius"/>
    </source>
</evidence>